<gene>
    <name evidence="1" type="ORF">G9444_2914</name>
</gene>
<proteinExistence type="predicted"/>
<accession>A0A6G9CTE9</accession>
<name>A0A6G9CTE9_RHOER</name>
<dbReference type="EMBL" id="CP050124">
    <property type="protein sequence ID" value="QIP40158.1"/>
    <property type="molecule type" value="Genomic_DNA"/>
</dbReference>
<reference evidence="1 2" key="1">
    <citation type="submission" date="2020-03" db="EMBL/GenBank/DDBJ databases">
        <title>Screen low temperature-resistant strains for efficient degradation of petroleum hydrocarbons under the low temperature.</title>
        <authorList>
            <person name="Wang Y."/>
            <person name="Chen J."/>
        </authorList>
    </citation>
    <scope>NUCLEOTIDE SEQUENCE [LARGE SCALE GENOMIC DNA]</scope>
    <source>
        <strain evidence="1 2">KB1</strain>
    </source>
</reference>
<dbReference type="Proteomes" id="UP000502345">
    <property type="component" value="Chromosome"/>
</dbReference>
<sequence>MVTVVVTHGAPHHLVADDGVLTHRRTRAGDSFEKGITPKTPPIGVGLGLPKIGAPAPQPVQMGCNA</sequence>
<dbReference type="AlphaFoldDB" id="A0A6G9CTE9"/>
<organism evidence="1 2">
    <name type="scientific">Rhodococcus erythropolis</name>
    <name type="common">Arthrobacter picolinophilus</name>
    <dbReference type="NCBI Taxonomy" id="1833"/>
    <lineage>
        <taxon>Bacteria</taxon>
        <taxon>Bacillati</taxon>
        <taxon>Actinomycetota</taxon>
        <taxon>Actinomycetes</taxon>
        <taxon>Mycobacteriales</taxon>
        <taxon>Nocardiaceae</taxon>
        <taxon>Rhodococcus</taxon>
        <taxon>Rhodococcus erythropolis group</taxon>
    </lineage>
</organism>
<evidence type="ECO:0000313" key="1">
    <source>
        <dbReference type="EMBL" id="QIP40158.1"/>
    </source>
</evidence>
<protein>
    <submittedName>
        <fullName evidence="1">Uncharacterized protein</fullName>
    </submittedName>
</protein>
<evidence type="ECO:0000313" key="2">
    <source>
        <dbReference type="Proteomes" id="UP000502345"/>
    </source>
</evidence>